<dbReference type="OrthoDB" id="6066196at2759"/>
<organism evidence="1 2">
    <name type="scientific">Mytilus edulis</name>
    <name type="common">Blue mussel</name>
    <dbReference type="NCBI Taxonomy" id="6550"/>
    <lineage>
        <taxon>Eukaryota</taxon>
        <taxon>Metazoa</taxon>
        <taxon>Spiralia</taxon>
        <taxon>Lophotrochozoa</taxon>
        <taxon>Mollusca</taxon>
        <taxon>Bivalvia</taxon>
        <taxon>Autobranchia</taxon>
        <taxon>Pteriomorphia</taxon>
        <taxon>Mytilida</taxon>
        <taxon>Mytiloidea</taxon>
        <taxon>Mytilidae</taxon>
        <taxon>Mytilinae</taxon>
        <taxon>Mytilus</taxon>
    </lineage>
</organism>
<gene>
    <name evidence="1" type="ORF">MEDL_42912</name>
</gene>
<keyword evidence="2" id="KW-1185">Reference proteome</keyword>
<evidence type="ECO:0000313" key="2">
    <source>
        <dbReference type="Proteomes" id="UP000683360"/>
    </source>
</evidence>
<sequence length="244" mass="28994">MFIPVFKIETQRKCLDCRLLFTELCYTLITLIYHQMAMDVSQRPATVSFGTEVILGRRKSRAFSISQQDTRDTETFRRQSYKYQFPNPALEADKRDLDLSEVQESDIRRHVFGTPVEEMEFVGSDNTVRRPTVSSARRSVLWSRDRRLYEDRHRQDVEEFREQPYMRHEYPTLRKHYPGTWRLASRDEIQATTERLTSVPAPTSASMNLHKFQCFLHNVLEVEAQARNRELRSCLRRRPRTSVI</sequence>
<evidence type="ECO:0000313" key="1">
    <source>
        <dbReference type="EMBL" id="CAG2230031.1"/>
    </source>
</evidence>
<accession>A0A8S3T806</accession>
<reference evidence="1" key="1">
    <citation type="submission" date="2021-03" db="EMBL/GenBank/DDBJ databases">
        <authorList>
            <person name="Bekaert M."/>
        </authorList>
    </citation>
    <scope>NUCLEOTIDE SEQUENCE</scope>
</reference>
<dbReference type="EMBL" id="CAJPWZ010002045">
    <property type="protein sequence ID" value="CAG2230031.1"/>
    <property type="molecule type" value="Genomic_DNA"/>
</dbReference>
<proteinExistence type="predicted"/>
<dbReference type="AlphaFoldDB" id="A0A8S3T806"/>
<protein>
    <submittedName>
        <fullName evidence="1">Uncharacterized protein</fullName>
    </submittedName>
</protein>
<dbReference type="Proteomes" id="UP000683360">
    <property type="component" value="Unassembled WGS sequence"/>
</dbReference>
<comment type="caution">
    <text evidence="1">The sequence shown here is derived from an EMBL/GenBank/DDBJ whole genome shotgun (WGS) entry which is preliminary data.</text>
</comment>
<name>A0A8S3T806_MYTED</name>